<dbReference type="GO" id="GO:0005840">
    <property type="term" value="C:ribosome"/>
    <property type="evidence" value="ECO:0007669"/>
    <property type="project" value="UniProtKB-KW"/>
</dbReference>
<organism evidence="5 6">
    <name type="scientific">Hyalomma marginatum</name>
    <dbReference type="NCBI Taxonomy" id="34627"/>
    <lineage>
        <taxon>Eukaryota</taxon>
        <taxon>Metazoa</taxon>
        <taxon>Ecdysozoa</taxon>
        <taxon>Arthropoda</taxon>
        <taxon>Chelicerata</taxon>
        <taxon>Arachnida</taxon>
        <taxon>Acari</taxon>
        <taxon>Parasitiformes</taxon>
        <taxon>Ixodida</taxon>
        <taxon>Ixodoidea</taxon>
        <taxon>Ixodidae</taxon>
        <taxon>Hyalomminae</taxon>
        <taxon>Hyalomma</taxon>
    </lineage>
</organism>
<dbReference type="Pfam" id="PF00338">
    <property type="entry name" value="Ribosomal_S10"/>
    <property type="match status" value="1"/>
</dbReference>
<comment type="similarity">
    <text evidence="1">Belongs to the universal ribosomal protein uS10 family.</text>
</comment>
<dbReference type="PANTHER" id="PTHR11700">
    <property type="entry name" value="30S RIBOSOMAL PROTEIN S10 FAMILY MEMBER"/>
    <property type="match status" value="1"/>
</dbReference>
<feature type="domain" description="Small ribosomal subunit protein uS10" evidence="4">
    <location>
        <begin position="6"/>
        <end position="99"/>
    </location>
</feature>
<keyword evidence="3" id="KW-0687">Ribonucleoprotein</keyword>
<evidence type="ECO:0000256" key="1">
    <source>
        <dbReference type="ARBA" id="ARBA00007102"/>
    </source>
</evidence>
<evidence type="ECO:0000256" key="2">
    <source>
        <dbReference type="ARBA" id="ARBA00022980"/>
    </source>
</evidence>
<evidence type="ECO:0000256" key="3">
    <source>
        <dbReference type="ARBA" id="ARBA00023274"/>
    </source>
</evidence>
<dbReference type="NCBIfam" id="TIGR01049">
    <property type="entry name" value="rpsJ_bact"/>
    <property type="match status" value="1"/>
</dbReference>
<proteinExistence type="inferred from homology"/>
<evidence type="ECO:0000313" key="5">
    <source>
        <dbReference type="EMBL" id="CAG7590124.1"/>
    </source>
</evidence>
<evidence type="ECO:0000313" key="6">
    <source>
        <dbReference type="Proteomes" id="UP000837675"/>
    </source>
</evidence>
<accession>A0A8S4C0E8</accession>
<dbReference type="NCBIfam" id="NF001861">
    <property type="entry name" value="PRK00596.1"/>
    <property type="match status" value="1"/>
</dbReference>
<dbReference type="Proteomes" id="UP000837675">
    <property type="component" value="Unassembled WGS sequence"/>
</dbReference>
<dbReference type="Gene3D" id="3.30.70.600">
    <property type="entry name" value="Ribosomal protein S10 domain"/>
    <property type="match status" value="1"/>
</dbReference>
<protein>
    <submittedName>
        <fullName evidence="5">30S ribosomal protein S10</fullName>
    </submittedName>
</protein>
<dbReference type="InterPro" id="IPR027486">
    <property type="entry name" value="Ribosomal_uS10_dom"/>
</dbReference>
<dbReference type="EMBL" id="CAJVAF010000082">
    <property type="protein sequence ID" value="CAG7590124.1"/>
    <property type="molecule type" value="Genomic_DNA"/>
</dbReference>
<evidence type="ECO:0000259" key="4">
    <source>
        <dbReference type="SMART" id="SM01403"/>
    </source>
</evidence>
<dbReference type="GO" id="GO:0006412">
    <property type="term" value="P:translation"/>
    <property type="evidence" value="ECO:0007669"/>
    <property type="project" value="InterPro"/>
</dbReference>
<comment type="caution">
    <text evidence="5">The sequence shown here is derived from an EMBL/GenBank/DDBJ whole genome shotgun (WGS) entry which is preliminary data.</text>
</comment>
<gene>
    <name evidence="5" type="ORF">MHYMCMPASI_00254</name>
</gene>
<keyword evidence="6" id="KW-1185">Reference proteome</keyword>
<sequence length="105" mass="11968">MQQEIKLKLRAFDHRVLDQAVINIIQTVKRIGAKVKGAIPLPRKISRYIVNRSPHIDKESREQFEIRKHSRLLIFEASPQTIDALMKLDLASGVDVEIKLVGGTE</sequence>
<dbReference type="HAMAP" id="MF_00508">
    <property type="entry name" value="Ribosomal_uS10"/>
    <property type="match status" value="1"/>
</dbReference>
<keyword evidence="2 5" id="KW-0689">Ribosomal protein</keyword>
<dbReference type="SMART" id="SM01403">
    <property type="entry name" value="Ribosomal_S10"/>
    <property type="match status" value="1"/>
</dbReference>
<name>A0A8S4C0E8_9ACAR</name>
<dbReference type="InterPro" id="IPR001848">
    <property type="entry name" value="Ribosomal_uS10"/>
</dbReference>
<dbReference type="GO" id="GO:0003735">
    <property type="term" value="F:structural constituent of ribosome"/>
    <property type="evidence" value="ECO:0007669"/>
    <property type="project" value="InterPro"/>
</dbReference>
<dbReference type="FunFam" id="3.30.70.600:FF:000003">
    <property type="entry name" value="30S ribosomal protein S10"/>
    <property type="match status" value="1"/>
</dbReference>
<dbReference type="GO" id="GO:1990904">
    <property type="term" value="C:ribonucleoprotein complex"/>
    <property type="evidence" value="ECO:0007669"/>
    <property type="project" value="UniProtKB-KW"/>
</dbReference>
<dbReference type="InterPro" id="IPR036838">
    <property type="entry name" value="Ribosomal_uS10_dom_sf"/>
</dbReference>
<dbReference type="PRINTS" id="PR00971">
    <property type="entry name" value="RIBOSOMALS10"/>
</dbReference>
<dbReference type="SUPFAM" id="SSF54999">
    <property type="entry name" value="Ribosomal protein S10"/>
    <property type="match status" value="1"/>
</dbReference>
<reference evidence="5" key="1">
    <citation type="submission" date="2021-06" db="EMBL/GenBank/DDBJ databases">
        <authorList>
            <person name="Nardi T."/>
            <person name="Nardi T."/>
        </authorList>
    </citation>
    <scope>NUCLEOTIDE SEQUENCE</scope>
</reference>
<dbReference type="AlphaFoldDB" id="A0A8S4C0E8"/>